<dbReference type="SUPFAM" id="SSF53187">
    <property type="entry name" value="Zn-dependent exopeptidases"/>
    <property type="match status" value="1"/>
</dbReference>
<dbReference type="InterPro" id="IPR000819">
    <property type="entry name" value="Peptidase_M17_C"/>
</dbReference>
<keyword evidence="8 9" id="KW-0464">Manganese</keyword>
<name>A0A0A7S6Y4_FRIPE</name>
<sequence>MKFEIKHYDIFKQETDCLILAVVNGEEQSDQIKAFDQLTDNLVAKLIKSGDFKGNIGDTLPLYHLSQVAAKKVLLVGIGNSQDNLLINIPKITKSIADQLACLNSKTVSYAVSHITDSSVYHFVRFFIENLNNHTYRFDEYQTTKSKTVITEKLDLILADNTLLKSAQLAVDHGQIIANAVSATKSLANQPSNICNAQYLADRAKQLSLEHEKLSFSCYDEQALALLKMDAYLAVGRGSDNESIMTILDYRGSKNKKDAPIVLVGKGLTFDSGGISIKPAASMDEMKYDMCGAATVYGVMKAIAELNLPINVIGVMAGCENMPSSTSYRPGDILTTLSGQTVEVINTDAEGRLVLCDVLTFVERYKPRSVIDIATLTGACIVALGHHYTGVLGNDDQLVAQLIEASKKAHDKAWALPMDDDFQAQIKSTCADIVNSAGRDGGTITAGCFLSRFTKNYHWAHLDIAGTAWKSGANKGATGRPVAMLIQYLLDQSH</sequence>
<dbReference type="InterPro" id="IPR023042">
    <property type="entry name" value="Peptidase_M17_leu_NH2_pept"/>
</dbReference>
<dbReference type="OrthoDB" id="9809354at2"/>
<comment type="function">
    <text evidence="9">Presumably involved in the processing and regular turnover of intracellular proteins. Catalyzes the removal of unsubstituted N-terminal amino acids from various peptides.</text>
</comment>
<feature type="binding site" evidence="9">
    <location>
        <position position="271"/>
    </location>
    <ligand>
        <name>Mn(2+)</name>
        <dbReference type="ChEBI" id="CHEBI:29035"/>
        <label>1</label>
    </ligand>
</feature>
<comment type="similarity">
    <text evidence="3 9">Belongs to the peptidase M17 family.</text>
</comment>
<dbReference type="EC" id="3.4.11.10" evidence="9"/>
<keyword evidence="6 9" id="KW-0479">Metal-binding</keyword>
<dbReference type="RefSeq" id="WP_039104619.1">
    <property type="nucleotide sequence ID" value="NZ_CP009056.1"/>
</dbReference>
<keyword evidence="12" id="KW-1185">Reference proteome</keyword>
<dbReference type="Gene3D" id="3.40.220.10">
    <property type="entry name" value="Leucine Aminopeptidase, subunit E, domain 1"/>
    <property type="match status" value="1"/>
</dbReference>
<dbReference type="PANTHER" id="PTHR11963">
    <property type="entry name" value="LEUCINE AMINOPEPTIDASE-RELATED"/>
    <property type="match status" value="1"/>
</dbReference>
<evidence type="ECO:0000313" key="12">
    <source>
        <dbReference type="Proteomes" id="UP000030901"/>
    </source>
</evidence>
<dbReference type="Gene3D" id="3.40.630.10">
    <property type="entry name" value="Zn peptidases"/>
    <property type="match status" value="1"/>
</dbReference>
<feature type="binding site" evidence="9">
    <location>
        <position position="289"/>
    </location>
    <ligand>
        <name>Mn(2+)</name>
        <dbReference type="ChEBI" id="CHEBI:29035"/>
        <label>2</label>
    </ligand>
</feature>
<evidence type="ECO:0000256" key="9">
    <source>
        <dbReference type="HAMAP-Rule" id="MF_00181"/>
    </source>
</evidence>
<dbReference type="GO" id="GO:0006508">
    <property type="term" value="P:proteolysis"/>
    <property type="evidence" value="ECO:0007669"/>
    <property type="project" value="UniProtKB-KW"/>
</dbReference>
<dbReference type="FunFam" id="3.40.630.10:FF:000004">
    <property type="entry name" value="Probable cytosol aminopeptidase"/>
    <property type="match status" value="1"/>
</dbReference>
<evidence type="ECO:0000313" key="11">
    <source>
        <dbReference type="EMBL" id="AJA45001.1"/>
    </source>
</evidence>
<dbReference type="PRINTS" id="PR00481">
    <property type="entry name" value="LAMNOPPTDASE"/>
</dbReference>
<keyword evidence="9" id="KW-0963">Cytoplasm</keyword>
<dbReference type="PANTHER" id="PTHR11963:SF23">
    <property type="entry name" value="CYTOSOL AMINOPEPTIDASE"/>
    <property type="match status" value="1"/>
</dbReference>
<dbReference type="PROSITE" id="PS00631">
    <property type="entry name" value="CYTOSOL_AP"/>
    <property type="match status" value="1"/>
</dbReference>
<accession>A0A0A7S6Y4</accession>
<dbReference type="SUPFAM" id="SSF52949">
    <property type="entry name" value="Macro domain-like"/>
    <property type="match status" value="1"/>
</dbReference>
<feature type="domain" description="Cytosol aminopeptidase" evidence="10">
    <location>
        <begin position="346"/>
        <end position="353"/>
    </location>
</feature>
<dbReference type="InterPro" id="IPR008283">
    <property type="entry name" value="Peptidase_M17_N"/>
</dbReference>
<comment type="subcellular location">
    <subcellularLocation>
        <location evidence="9">Cytoplasm</location>
    </subcellularLocation>
</comment>
<evidence type="ECO:0000256" key="8">
    <source>
        <dbReference type="ARBA" id="ARBA00023211"/>
    </source>
</evidence>
<evidence type="ECO:0000256" key="5">
    <source>
        <dbReference type="ARBA" id="ARBA00022670"/>
    </source>
</evidence>
<dbReference type="AlphaFoldDB" id="A0A0A7S6Y4"/>
<feature type="binding site" evidence="9">
    <location>
        <position position="348"/>
    </location>
    <ligand>
        <name>Mn(2+)</name>
        <dbReference type="ChEBI" id="CHEBI:29035"/>
        <label>1</label>
    </ligand>
</feature>
<feature type="active site" evidence="9">
    <location>
        <position position="352"/>
    </location>
</feature>
<dbReference type="HOGENOM" id="CLU_013734_0_1_6"/>
<protein>
    <recommendedName>
        <fullName evidence="9">Probable cytosol aminopeptidase</fullName>
        <ecNumber evidence="9">3.4.11.1</ecNumber>
    </recommendedName>
    <alternativeName>
        <fullName evidence="9">Leucine aminopeptidase</fullName>
        <shortName evidence="9">LAP</shortName>
        <ecNumber evidence="9">3.4.11.10</ecNumber>
    </alternativeName>
    <alternativeName>
        <fullName evidence="9">Leucyl aminopeptidase</fullName>
    </alternativeName>
</protein>
<proteinExistence type="inferred from homology"/>
<dbReference type="HAMAP" id="MF_00181">
    <property type="entry name" value="Cytosol_peptidase_M17"/>
    <property type="match status" value="1"/>
</dbReference>
<feature type="binding site" evidence="9">
    <location>
        <position position="350"/>
    </location>
    <ligand>
        <name>Mn(2+)</name>
        <dbReference type="ChEBI" id="CHEBI:29035"/>
        <label>2</label>
    </ligand>
</feature>
<evidence type="ECO:0000259" key="10">
    <source>
        <dbReference type="PROSITE" id="PS00631"/>
    </source>
</evidence>
<evidence type="ECO:0000256" key="1">
    <source>
        <dbReference type="ARBA" id="ARBA00000135"/>
    </source>
</evidence>
<evidence type="ECO:0000256" key="4">
    <source>
        <dbReference type="ARBA" id="ARBA00022438"/>
    </source>
</evidence>
<dbReference type="EC" id="3.4.11.1" evidence="9"/>
<dbReference type="GO" id="GO:0030145">
    <property type="term" value="F:manganese ion binding"/>
    <property type="evidence" value="ECO:0007669"/>
    <property type="project" value="UniProtKB-UniRule"/>
</dbReference>
<dbReference type="KEGG" id="fpp:FPB0191_01177"/>
<dbReference type="Pfam" id="PF02789">
    <property type="entry name" value="Peptidase_M17_N"/>
    <property type="match status" value="1"/>
</dbReference>
<keyword evidence="4 9" id="KW-0031">Aminopeptidase</keyword>
<keyword evidence="5 9" id="KW-0645">Protease</keyword>
<feature type="binding site" evidence="9">
    <location>
        <position position="266"/>
    </location>
    <ligand>
        <name>Mn(2+)</name>
        <dbReference type="ChEBI" id="CHEBI:29035"/>
        <label>2</label>
    </ligand>
</feature>
<dbReference type="InterPro" id="IPR043472">
    <property type="entry name" value="Macro_dom-like"/>
</dbReference>
<evidence type="ECO:0000256" key="3">
    <source>
        <dbReference type="ARBA" id="ARBA00009528"/>
    </source>
</evidence>
<feature type="binding site" evidence="9">
    <location>
        <position position="271"/>
    </location>
    <ligand>
        <name>Mn(2+)</name>
        <dbReference type="ChEBI" id="CHEBI:29035"/>
        <label>2</label>
    </ligand>
</feature>
<dbReference type="InterPro" id="IPR011356">
    <property type="entry name" value="Leucine_aapep/pepB"/>
</dbReference>
<organism evidence="11 12">
    <name type="scientific">Frischella perrara</name>
    <dbReference type="NCBI Taxonomy" id="1267021"/>
    <lineage>
        <taxon>Bacteria</taxon>
        <taxon>Pseudomonadati</taxon>
        <taxon>Pseudomonadota</taxon>
        <taxon>Gammaproteobacteria</taxon>
        <taxon>Orbales</taxon>
        <taxon>Orbaceae</taxon>
        <taxon>Frischella</taxon>
    </lineage>
</organism>
<comment type="catalytic activity">
    <reaction evidence="1 9">
        <text>Release of an N-terminal amino acid, Xaa-|-Yaa-, in which Xaa is preferably Leu, but may be other amino acids including Pro although not Arg or Lys, and Yaa may be Pro. Amino acid amides and methyl esters are also readily hydrolyzed, but rates on arylamides are exceedingly low.</text>
        <dbReference type="EC" id="3.4.11.1"/>
    </reaction>
</comment>
<dbReference type="GO" id="GO:0005737">
    <property type="term" value="C:cytoplasm"/>
    <property type="evidence" value="ECO:0007669"/>
    <property type="project" value="UniProtKB-SubCell"/>
</dbReference>
<dbReference type="GO" id="GO:0070006">
    <property type="term" value="F:metalloaminopeptidase activity"/>
    <property type="evidence" value="ECO:0007669"/>
    <property type="project" value="InterPro"/>
</dbReference>
<comment type="catalytic activity">
    <reaction evidence="2 9">
        <text>Release of an N-terminal amino acid, preferentially leucine, but not glutamic or aspartic acids.</text>
        <dbReference type="EC" id="3.4.11.10"/>
    </reaction>
</comment>
<comment type="cofactor">
    <cofactor evidence="9">
        <name>Mn(2+)</name>
        <dbReference type="ChEBI" id="CHEBI:29035"/>
    </cofactor>
    <text evidence="9">Binds 2 manganese ions per subunit.</text>
</comment>
<keyword evidence="7 9" id="KW-0378">Hydrolase</keyword>
<gene>
    <name evidence="9" type="primary">pepA</name>
    <name evidence="11" type="ORF">FPB0191_01177</name>
</gene>
<dbReference type="EMBL" id="CP009056">
    <property type="protein sequence ID" value="AJA45001.1"/>
    <property type="molecule type" value="Genomic_DNA"/>
</dbReference>
<evidence type="ECO:0000256" key="6">
    <source>
        <dbReference type="ARBA" id="ARBA00022723"/>
    </source>
</evidence>
<dbReference type="Proteomes" id="UP000030901">
    <property type="component" value="Chromosome"/>
</dbReference>
<dbReference type="NCBIfam" id="NF002074">
    <property type="entry name" value="PRK00913.1-4"/>
    <property type="match status" value="1"/>
</dbReference>
<evidence type="ECO:0000256" key="7">
    <source>
        <dbReference type="ARBA" id="ARBA00022801"/>
    </source>
</evidence>
<evidence type="ECO:0000256" key="2">
    <source>
        <dbReference type="ARBA" id="ARBA00000967"/>
    </source>
</evidence>
<dbReference type="CDD" id="cd00433">
    <property type="entry name" value="Peptidase_M17"/>
    <property type="match status" value="1"/>
</dbReference>
<dbReference type="Pfam" id="PF00883">
    <property type="entry name" value="Peptidase_M17"/>
    <property type="match status" value="1"/>
</dbReference>
<feature type="binding site" evidence="9">
    <location>
        <position position="350"/>
    </location>
    <ligand>
        <name>Mn(2+)</name>
        <dbReference type="ChEBI" id="CHEBI:29035"/>
        <label>1</label>
    </ligand>
</feature>
<feature type="active site" evidence="9">
    <location>
        <position position="278"/>
    </location>
</feature>
<dbReference type="STRING" id="1267021.FPB0191_01177"/>
<reference evidence="11 12" key="1">
    <citation type="journal article" date="2014" name="Appl. Environ. Microbiol.">
        <title>Gut symbionts from distinct hosts exhibit genotoxic activity via divergent colibactin biosynthetic pathways.</title>
        <authorList>
            <person name="Engel P."/>
            <person name="Vizcaino M.I."/>
            <person name="Crawford J.M."/>
        </authorList>
    </citation>
    <scope>NUCLEOTIDE SEQUENCE [LARGE SCALE GENOMIC DNA]</scope>
    <source>
        <strain evidence="11 12">PEB0191</strain>
    </source>
</reference>